<evidence type="ECO:0000256" key="1">
    <source>
        <dbReference type="ARBA" id="ARBA00009632"/>
    </source>
</evidence>
<dbReference type="GO" id="GO:0008775">
    <property type="term" value="F:acetate CoA-transferase activity"/>
    <property type="evidence" value="ECO:0007669"/>
    <property type="project" value="InterPro"/>
</dbReference>
<gene>
    <name evidence="5" type="ORF">QYM36_013790</name>
</gene>
<feature type="domain" description="Acetyl-CoA hydrolase/transferase C-terminal" evidence="4">
    <location>
        <begin position="316"/>
        <end position="469"/>
    </location>
</feature>
<dbReference type="InterPro" id="IPR026888">
    <property type="entry name" value="AcetylCoA_hyd_C"/>
</dbReference>
<dbReference type="Proteomes" id="UP001187531">
    <property type="component" value="Unassembled WGS sequence"/>
</dbReference>
<feature type="domain" description="Acetyl-CoA hydrolase/transferase N-terminal" evidence="3">
    <location>
        <begin position="53"/>
        <end position="223"/>
    </location>
</feature>
<comment type="similarity">
    <text evidence="1">Belongs to the acetyl-CoA hydrolase/transferase family.</text>
</comment>
<keyword evidence="6" id="KW-1185">Reference proteome</keyword>
<protein>
    <recommendedName>
        <fullName evidence="7">Acetyl-CoA hydrolase</fullName>
    </recommendedName>
</protein>
<evidence type="ECO:0000259" key="3">
    <source>
        <dbReference type="Pfam" id="PF02550"/>
    </source>
</evidence>
<dbReference type="Pfam" id="PF02550">
    <property type="entry name" value="AcetylCoA_hydro"/>
    <property type="match status" value="1"/>
</dbReference>
<name>A0AA88HF93_ARTSF</name>
<dbReference type="Pfam" id="PF13336">
    <property type="entry name" value="AcetylCoA_hyd_C"/>
    <property type="match status" value="1"/>
</dbReference>
<dbReference type="InterPro" id="IPR046433">
    <property type="entry name" value="ActCoA_hydro"/>
</dbReference>
<dbReference type="InterPro" id="IPR038460">
    <property type="entry name" value="AcetylCoA_hyd_C_sf"/>
</dbReference>
<dbReference type="Gene3D" id="3.40.1080.10">
    <property type="entry name" value="Glutaconate Coenzyme A-transferase"/>
    <property type="match status" value="1"/>
</dbReference>
<comment type="caution">
    <text evidence="5">The sequence shown here is derived from an EMBL/GenBank/DDBJ whole genome shotgun (WGS) entry which is preliminary data.</text>
</comment>
<dbReference type="Gene3D" id="3.40.1080.20">
    <property type="entry name" value="Acetyl-CoA hydrolase/transferase C-terminal domain"/>
    <property type="match status" value="1"/>
</dbReference>
<evidence type="ECO:0000313" key="6">
    <source>
        <dbReference type="Proteomes" id="UP001187531"/>
    </source>
</evidence>
<dbReference type="Gene3D" id="3.30.750.70">
    <property type="entry name" value="4-hydroxybutyrate coenzyme like domains"/>
    <property type="match status" value="1"/>
</dbReference>
<dbReference type="EMBL" id="JAVRJZ010000017">
    <property type="protein sequence ID" value="KAK2710258.1"/>
    <property type="molecule type" value="Genomic_DNA"/>
</dbReference>
<dbReference type="GO" id="GO:0005739">
    <property type="term" value="C:mitochondrion"/>
    <property type="evidence" value="ECO:0007669"/>
    <property type="project" value="TreeGrafter"/>
</dbReference>
<evidence type="ECO:0000256" key="2">
    <source>
        <dbReference type="ARBA" id="ARBA00022679"/>
    </source>
</evidence>
<evidence type="ECO:0000313" key="5">
    <source>
        <dbReference type="EMBL" id="KAK2710258.1"/>
    </source>
</evidence>
<sequence>MDKRAVNLLYKSLSEILKIRNCELLKTDIVKRDFYSYSQEPFHPIQGRSPKWTSLEDSVKAVRSGDTVFVHSAAATPTPLLGALADHGKKSSLKNVTVCHIHIEGKAAHLDPECEGIFRDNSFFIGANVRGAVNEGRADCVPIFLSEIPLLFKRGIVPIDVALIQVSPPDKHGFCSMGVSVDVSRMAVQCAKYIIGQVNPQMPRTFGDGIIHMSHFDAMVEHDAPMHVRHTTKMTDVEKTIGELIAENLVDNGATLQMGIGNIPDSVLAALKDHKDLGIHSEMFSDGVVDLVEAGCVTNHHKKVLPGKIVGSFCIGSKKLYDFLDNNPFVLMGDVQWVNYSPIIAQNPKVTAINSCIEVDLTGQVAADSIGTRMYSGFGGQVDFLRGAAICPEAGKPILALPATTKRGESKIVPVLKEGAGVVTTRAHVHYIVTEYGIAYLFGKSLRQRAHALIQVAHPDHREGLEKAAFERLKCMPSP</sequence>
<evidence type="ECO:0008006" key="7">
    <source>
        <dbReference type="Google" id="ProtNLM"/>
    </source>
</evidence>
<dbReference type="SUPFAM" id="SSF100950">
    <property type="entry name" value="NagB/RpiA/CoA transferase-like"/>
    <property type="match status" value="2"/>
</dbReference>
<keyword evidence="2" id="KW-0808">Transferase</keyword>
<evidence type="ECO:0000259" key="4">
    <source>
        <dbReference type="Pfam" id="PF13336"/>
    </source>
</evidence>
<dbReference type="GO" id="GO:0006083">
    <property type="term" value="P:acetate metabolic process"/>
    <property type="evidence" value="ECO:0007669"/>
    <property type="project" value="InterPro"/>
</dbReference>
<reference evidence="5" key="1">
    <citation type="submission" date="2023-07" db="EMBL/GenBank/DDBJ databases">
        <title>Chromosome-level genome assembly of Artemia franciscana.</title>
        <authorList>
            <person name="Jo E."/>
        </authorList>
    </citation>
    <scope>NUCLEOTIDE SEQUENCE</scope>
    <source>
        <tissue evidence="5">Whole body</tissue>
    </source>
</reference>
<proteinExistence type="inferred from homology"/>
<dbReference type="InterPro" id="IPR003702">
    <property type="entry name" value="ActCoA_hydro_N"/>
</dbReference>
<organism evidence="5 6">
    <name type="scientific">Artemia franciscana</name>
    <name type="common">Brine shrimp</name>
    <name type="synonym">Artemia sanfranciscana</name>
    <dbReference type="NCBI Taxonomy" id="6661"/>
    <lineage>
        <taxon>Eukaryota</taxon>
        <taxon>Metazoa</taxon>
        <taxon>Ecdysozoa</taxon>
        <taxon>Arthropoda</taxon>
        <taxon>Crustacea</taxon>
        <taxon>Branchiopoda</taxon>
        <taxon>Anostraca</taxon>
        <taxon>Artemiidae</taxon>
        <taxon>Artemia</taxon>
    </lineage>
</organism>
<dbReference type="InterPro" id="IPR037171">
    <property type="entry name" value="NagB/RpiA_transferase-like"/>
</dbReference>
<accession>A0AA88HF93</accession>
<dbReference type="PANTHER" id="PTHR21432:SF20">
    <property type="entry name" value="ACETYL-COA HYDROLASE"/>
    <property type="match status" value="1"/>
</dbReference>
<dbReference type="AlphaFoldDB" id="A0AA88HF93"/>
<dbReference type="PANTHER" id="PTHR21432">
    <property type="entry name" value="ACETYL-COA HYDROLASE-RELATED"/>
    <property type="match status" value="1"/>
</dbReference>